<reference evidence="26" key="1">
    <citation type="submission" date="2024-06" db="UniProtKB">
        <authorList>
            <consortium name="RefSeq"/>
        </authorList>
    </citation>
    <scope>NUCLEOTIDE SEQUENCE [LARGE SCALE GENOMIC DNA]</scope>
    <source>
        <strain evidence="26">MV2-25</strain>
    </source>
</reference>
<gene>
    <name evidence="27" type="primary">sax</name>
</gene>
<proteinExistence type="inferred from homology"/>
<comment type="cofactor">
    <cofactor evidence="2">
        <name>Mg(2+)</name>
        <dbReference type="ChEBI" id="CHEBI:18420"/>
    </cofactor>
</comment>
<evidence type="ECO:0000256" key="22">
    <source>
        <dbReference type="SAM" id="Phobius"/>
    </source>
</evidence>
<dbReference type="InterPro" id="IPR011009">
    <property type="entry name" value="Kinase-like_dom_sf"/>
</dbReference>
<dbReference type="PANTHER" id="PTHR23255:SF72">
    <property type="entry name" value="RECEPTOR PROTEIN SERINE_THREONINE KINASE"/>
    <property type="match status" value="1"/>
</dbReference>
<dbReference type="Pfam" id="PF07714">
    <property type="entry name" value="PK_Tyr_Ser-Thr"/>
    <property type="match status" value="1"/>
</dbReference>
<evidence type="ECO:0000256" key="2">
    <source>
        <dbReference type="ARBA" id="ARBA00001946"/>
    </source>
</evidence>
<dbReference type="InterPro" id="IPR045860">
    <property type="entry name" value="Snake_toxin-like_sf"/>
</dbReference>
<keyword evidence="6" id="KW-0723">Serine/threonine-protein kinase</keyword>
<evidence type="ECO:0000256" key="23">
    <source>
        <dbReference type="SAM" id="SignalP"/>
    </source>
</evidence>
<dbReference type="Bgee" id="FBgn0075137">
    <property type="expression patterns" value="Expressed in insect adult head and 2 other cell types or tissues"/>
</dbReference>
<comment type="cofactor">
    <cofactor evidence="1">
        <name>Mn(2+)</name>
        <dbReference type="ChEBI" id="CHEBI:29035"/>
    </cofactor>
</comment>
<keyword evidence="9" id="KW-0479">Metal-binding</keyword>
<sequence length="578" mass="65305">MESHLFVVFLLSFLVCKNARAEISERLLEENQEIDMELPAHMNGKEFPAVPQNSVQTHPRRHIKSKRRMKRRYKCYSCDPPCLDPLELSHTCQNAIQCWKSRTRDADGQENVRRGCTTSPDQLPLICNQNSLNKLNGPTKRNAAKYNVACCTGDFCNSGDFPELPPIVSGDVTVITADTSNISKMSAAILGPFLIITLLGAVAIYYIRRSHRKRLAASRTKQDPESYLVNDELLRATSAGDSTLREYLQHSVTSGSGSGLPLLVQRTLAKQVTLIECIGRGKYGEVWRGHWHGESIAVKIFFSRDEESWKRETEIYSTVLLRHENILGFIGSDMTSRNSCTQLWLMTHYYPLGSLFDHLNRNALSHNDMIWICLSIANGLVHLHTEIFGTEGKPAMAHRDLKSKNILVTSNGTCVIADFGLAVTHSHVTGQLDLGHNPKVGTKRYMAPEVLDESIDLECFEALRRTDIYAFGLVLWEVCRRTISCGIAEEYKVPFYDVVPMDPSFEDMRKVVCTDNYRPSIPNRWSSDSLLAGMSKLMKECWHQNPNVRLPALRIKKTIHKLASADEKIRLDFDEACV</sequence>
<evidence type="ECO:0000256" key="5">
    <source>
        <dbReference type="ARBA" id="ARBA00012401"/>
    </source>
</evidence>
<dbReference type="Gene3D" id="3.30.200.20">
    <property type="entry name" value="Phosphorylase Kinase, domain 1"/>
    <property type="match status" value="1"/>
</dbReference>
<evidence type="ECO:0000256" key="3">
    <source>
        <dbReference type="ARBA" id="ARBA00004479"/>
    </source>
</evidence>
<keyword evidence="15 22" id="KW-1133">Transmembrane helix</keyword>
<dbReference type="RefSeq" id="XP_015039218.1">
    <property type="nucleotide sequence ID" value="XM_015183732.2"/>
</dbReference>
<dbReference type="GO" id="GO:0004675">
    <property type="term" value="F:transmembrane receptor protein serine/threonine kinase activity"/>
    <property type="evidence" value="ECO:0007669"/>
    <property type="project" value="UniProtKB-EC"/>
</dbReference>
<dbReference type="CDD" id="cd12087">
    <property type="entry name" value="TM_EGFR-like"/>
    <property type="match status" value="1"/>
</dbReference>
<keyword evidence="26" id="KW-1185">Reference proteome</keyword>
<dbReference type="Pfam" id="PF01064">
    <property type="entry name" value="Activin_recp"/>
    <property type="match status" value="1"/>
</dbReference>
<dbReference type="GO" id="GO:0006950">
    <property type="term" value="P:response to stress"/>
    <property type="evidence" value="ECO:0007669"/>
    <property type="project" value="UniProtKB-ARBA"/>
</dbReference>
<name>A0A6I8VDV0_DROPS</name>
<dbReference type="CDD" id="cd23600">
    <property type="entry name" value="TFP_LU_ECD_Sax"/>
    <property type="match status" value="1"/>
</dbReference>
<evidence type="ECO:0000256" key="1">
    <source>
        <dbReference type="ARBA" id="ARBA00001936"/>
    </source>
</evidence>
<dbReference type="FunCoup" id="A0A6I8VDV0">
    <property type="interactions" value="456"/>
</dbReference>
<dbReference type="GO" id="GO:0070724">
    <property type="term" value="C:BMP receptor complex"/>
    <property type="evidence" value="ECO:0007669"/>
    <property type="project" value="TreeGrafter"/>
</dbReference>
<dbReference type="GeneID" id="4803635"/>
<evidence type="ECO:0000313" key="26">
    <source>
        <dbReference type="Proteomes" id="UP000001819"/>
    </source>
</evidence>
<dbReference type="ExpressionAtlas" id="A0A6I8VDV0">
    <property type="expression patterns" value="baseline"/>
</dbReference>
<feature type="domain" description="GS" evidence="25">
    <location>
        <begin position="242"/>
        <end position="271"/>
    </location>
</feature>
<evidence type="ECO:0000256" key="17">
    <source>
        <dbReference type="ARBA" id="ARBA00023170"/>
    </source>
</evidence>
<dbReference type="PROSITE" id="PS00107">
    <property type="entry name" value="PROTEIN_KINASE_ATP"/>
    <property type="match status" value="1"/>
</dbReference>
<dbReference type="PROSITE" id="PS51256">
    <property type="entry name" value="GS"/>
    <property type="match status" value="1"/>
</dbReference>
<dbReference type="Gene3D" id="2.10.60.10">
    <property type="entry name" value="CD59"/>
    <property type="match status" value="1"/>
</dbReference>
<evidence type="ECO:0000259" key="25">
    <source>
        <dbReference type="PROSITE" id="PS51256"/>
    </source>
</evidence>
<dbReference type="Pfam" id="PF08515">
    <property type="entry name" value="TGF_beta_GS"/>
    <property type="match status" value="1"/>
</dbReference>
<accession>A0A6I8VDV0</accession>
<evidence type="ECO:0000256" key="10">
    <source>
        <dbReference type="ARBA" id="ARBA00022729"/>
    </source>
</evidence>
<comment type="subcellular location">
    <subcellularLocation>
        <location evidence="3">Membrane</location>
        <topology evidence="3">Single-pass type I membrane protein</topology>
    </subcellularLocation>
</comment>
<keyword evidence="8 22" id="KW-0812">Transmembrane</keyword>
<organism evidence="26 27">
    <name type="scientific">Drosophila pseudoobscura pseudoobscura</name>
    <name type="common">Fruit fly</name>
    <dbReference type="NCBI Taxonomy" id="46245"/>
    <lineage>
        <taxon>Eukaryota</taxon>
        <taxon>Metazoa</taxon>
        <taxon>Ecdysozoa</taxon>
        <taxon>Arthropoda</taxon>
        <taxon>Hexapoda</taxon>
        <taxon>Insecta</taxon>
        <taxon>Pterygota</taxon>
        <taxon>Neoptera</taxon>
        <taxon>Endopterygota</taxon>
        <taxon>Diptera</taxon>
        <taxon>Brachycera</taxon>
        <taxon>Muscomorpha</taxon>
        <taxon>Ephydroidea</taxon>
        <taxon>Drosophilidae</taxon>
        <taxon>Drosophila</taxon>
        <taxon>Sophophora</taxon>
    </lineage>
</organism>
<dbReference type="FunFam" id="3.30.200.20:FF:000064">
    <property type="entry name" value="Receptor protein serine/threonine kinase"/>
    <property type="match status" value="1"/>
</dbReference>
<comment type="catalytic activity">
    <reaction evidence="20">
        <text>L-threonyl-[receptor-protein] + ATP = O-phospho-L-threonyl-[receptor-protein] + ADP + H(+)</text>
        <dbReference type="Rhea" id="RHEA:44880"/>
        <dbReference type="Rhea" id="RHEA-COMP:11024"/>
        <dbReference type="Rhea" id="RHEA-COMP:11025"/>
        <dbReference type="ChEBI" id="CHEBI:15378"/>
        <dbReference type="ChEBI" id="CHEBI:30013"/>
        <dbReference type="ChEBI" id="CHEBI:30616"/>
        <dbReference type="ChEBI" id="CHEBI:61977"/>
        <dbReference type="ChEBI" id="CHEBI:456216"/>
        <dbReference type="EC" id="2.7.11.30"/>
    </reaction>
</comment>
<keyword evidence="12" id="KW-0418">Kinase</keyword>
<feature type="chain" id="PRO_5026240612" description="receptor protein serine/threonine kinase" evidence="23">
    <location>
        <begin position="22"/>
        <end position="578"/>
    </location>
</feature>
<evidence type="ECO:0000256" key="13">
    <source>
        <dbReference type="ARBA" id="ARBA00022840"/>
    </source>
</evidence>
<keyword evidence="16 22" id="KW-0472">Membrane</keyword>
<dbReference type="EC" id="2.7.11.30" evidence="5"/>
<dbReference type="GO" id="GO:0005524">
    <property type="term" value="F:ATP binding"/>
    <property type="evidence" value="ECO:0007669"/>
    <property type="project" value="UniProtKB-UniRule"/>
</dbReference>
<dbReference type="InterPro" id="IPR001245">
    <property type="entry name" value="Ser-Thr/Tyr_kinase_cat_dom"/>
</dbReference>
<dbReference type="InterPro" id="IPR000472">
    <property type="entry name" value="Activin_recp"/>
</dbReference>
<dbReference type="CDD" id="cd14142">
    <property type="entry name" value="STKc_ACVR1_ALK1"/>
    <property type="match status" value="1"/>
</dbReference>
<keyword evidence="10 23" id="KW-0732">Signal</keyword>
<evidence type="ECO:0000256" key="8">
    <source>
        <dbReference type="ARBA" id="ARBA00022692"/>
    </source>
</evidence>
<evidence type="ECO:0000256" key="4">
    <source>
        <dbReference type="ARBA" id="ARBA00009605"/>
    </source>
</evidence>
<evidence type="ECO:0000256" key="6">
    <source>
        <dbReference type="ARBA" id="ARBA00022527"/>
    </source>
</evidence>
<dbReference type="SUPFAM" id="SSF57302">
    <property type="entry name" value="Snake toxin-like"/>
    <property type="match status" value="1"/>
</dbReference>
<keyword evidence="18" id="KW-0325">Glycoprotein</keyword>
<dbReference type="GO" id="GO:0071363">
    <property type="term" value="P:cellular response to growth factor stimulus"/>
    <property type="evidence" value="ECO:0007669"/>
    <property type="project" value="TreeGrafter"/>
</dbReference>
<dbReference type="InParanoid" id="A0A6I8VDV0"/>
<dbReference type="AlphaFoldDB" id="A0A6I8VDV0"/>
<dbReference type="FunFam" id="2.10.60.10:FF:000025">
    <property type="entry name" value="Receptor protein serine/threonine kinase"/>
    <property type="match status" value="1"/>
</dbReference>
<dbReference type="SMART" id="SM00467">
    <property type="entry name" value="GS"/>
    <property type="match status" value="1"/>
</dbReference>
<evidence type="ECO:0000256" key="20">
    <source>
        <dbReference type="ARBA" id="ARBA00048773"/>
    </source>
</evidence>
<dbReference type="GO" id="GO:0046872">
    <property type="term" value="F:metal ion binding"/>
    <property type="evidence" value="ECO:0007669"/>
    <property type="project" value="UniProtKB-KW"/>
</dbReference>
<dbReference type="InterPro" id="IPR000333">
    <property type="entry name" value="TGFB_receptor"/>
</dbReference>
<evidence type="ECO:0000256" key="16">
    <source>
        <dbReference type="ARBA" id="ARBA00023136"/>
    </source>
</evidence>
<comment type="catalytic activity">
    <reaction evidence="19">
        <text>L-seryl-[receptor-protein] + ATP = O-phospho-L-seryl-[receptor-protein] + ADP + H(+)</text>
        <dbReference type="Rhea" id="RHEA:18673"/>
        <dbReference type="Rhea" id="RHEA-COMP:11022"/>
        <dbReference type="Rhea" id="RHEA-COMP:11023"/>
        <dbReference type="ChEBI" id="CHEBI:15378"/>
        <dbReference type="ChEBI" id="CHEBI:29999"/>
        <dbReference type="ChEBI" id="CHEBI:30616"/>
        <dbReference type="ChEBI" id="CHEBI:83421"/>
        <dbReference type="ChEBI" id="CHEBI:456216"/>
        <dbReference type="EC" id="2.7.11.30"/>
    </reaction>
</comment>
<keyword evidence="14" id="KW-0460">Magnesium</keyword>
<dbReference type="InterPro" id="IPR017441">
    <property type="entry name" value="Protein_kinase_ATP_BS"/>
</dbReference>
<dbReference type="SMART" id="SM00220">
    <property type="entry name" value="S_TKc"/>
    <property type="match status" value="1"/>
</dbReference>
<evidence type="ECO:0000256" key="21">
    <source>
        <dbReference type="PROSITE-ProRule" id="PRU10141"/>
    </source>
</evidence>
<keyword evidence="17 27" id="KW-0675">Receptor</keyword>
<dbReference type="PROSITE" id="PS00108">
    <property type="entry name" value="PROTEIN_KINASE_ST"/>
    <property type="match status" value="1"/>
</dbReference>
<keyword evidence="7" id="KW-0808">Transferase</keyword>
<dbReference type="SUPFAM" id="SSF56112">
    <property type="entry name" value="Protein kinase-like (PK-like)"/>
    <property type="match status" value="1"/>
</dbReference>
<dbReference type="FunFam" id="1.10.510.10:FF:000018">
    <property type="entry name" value="Receptor protein serine/threonine kinase"/>
    <property type="match status" value="1"/>
</dbReference>
<evidence type="ECO:0000256" key="7">
    <source>
        <dbReference type="ARBA" id="ARBA00022679"/>
    </source>
</evidence>
<dbReference type="InterPro" id="IPR008271">
    <property type="entry name" value="Ser/Thr_kinase_AS"/>
</dbReference>
<dbReference type="Gene3D" id="1.10.510.10">
    <property type="entry name" value="Transferase(Phosphotransferase) domain 1"/>
    <property type="match status" value="1"/>
</dbReference>
<feature type="domain" description="Protein kinase" evidence="24">
    <location>
        <begin position="272"/>
        <end position="563"/>
    </location>
</feature>
<feature type="signal peptide" evidence="23">
    <location>
        <begin position="1"/>
        <end position="21"/>
    </location>
</feature>
<evidence type="ECO:0000256" key="18">
    <source>
        <dbReference type="ARBA" id="ARBA00023180"/>
    </source>
</evidence>
<protein>
    <recommendedName>
        <fullName evidence="5">receptor protein serine/threonine kinase</fullName>
        <ecNumber evidence="5">2.7.11.30</ecNumber>
    </recommendedName>
</protein>
<dbReference type="InterPro" id="IPR003605">
    <property type="entry name" value="GS_dom"/>
</dbReference>
<evidence type="ECO:0000256" key="12">
    <source>
        <dbReference type="ARBA" id="ARBA00022777"/>
    </source>
</evidence>
<keyword evidence="11 21" id="KW-0547">Nucleotide-binding</keyword>
<reference evidence="27" key="2">
    <citation type="submission" date="2025-08" db="UniProtKB">
        <authorList>
            <consortium name="RefSeq"/>
        </authorList>
    </citation>
    <scope>IDENTIFICATION</scope>
    <source>
        <strain evidence="27">MV-25-SWS-2005</strain>
        <tissue evidence="27">Whole body</tissue>
    </source>
</reference>
<evidence type="ECO:0000256" key="11">
    <source>
        <dbReference type="ARBA" id="ARBA00022741"/>
    </source>
</evidence>
<feature type="binding site" evidence="21">
    <location>
        <position position="299"/>
    </location>
    <ligand>
        <name>ATP</name>
        <dbReference type="ChEBI" id="CHEBI:30616"/>
    </ligand>
</feature>
<evidence type="ECO:0000313" key="27">
    <source>
        <dbReference type="RefSeq" id="XP_015039218.1"/>
    </source>
</evidence>
<evidence type="ECO:0000259" key="24">
    <source>
        <dbReference type="PROSITE" id="PS50011"/>
    </source>
</evidence>
<dbReference type="InterPro" id="IPR000719">
    <property type="entry name" value="Prot_kinase_dom"/>
</dbReference>
<comment type="similarity">
    <text evidence="4">Belongs to the protein kinase superfamily. TKL Ser/Thr protein kinase family. TGFB receptor subfamily.</text>
</comment>
<dbReference type="Proteomes" id="UP000001819">
    <property type="component" value="Chromosome 3"/>
</dbReference>
<feature type="transmembrane region" description="Helical" evidence="22">
    <location>
        <begin position="185"/>
        <end position="207"/>
    </location>
</feature>
<evidence type="ECO:0000256" key="9">
    <source>
        <dbReference type="ARBA" id="ARBA00022723"/>
    </source>
</evidence>
<evidence type="ECO:0000256" key="19">
    <source>
        <dbReference type="ARBA" id="ARBA00047681"/>
    </source>
</evidence>
<dbReference type="PROSITE" id="PS50011">
    <property type="entry name" value="PROTEIN_KINASE_DOM"/>
    <property type="match status" value="1"/>
</dbReference>
<evidence type="ECO:0000256" key="15">
    <source>
        <dbReference type="ARBA" id="ARBA00022989"/>
    </source>
</evidence>
<evidence type="ECO:0000256" key="14">
    <source>
        <dbReference type="ARBA" id="ARBA00022842"/>
    </source>
</evidence>
<keyword evidence="13 21" id="KW-0067">ATP-binding</keyword>
<dbReference type="PANTHER" id="PTHR23255">
    <property type="entry name" value="TRANSFORMING GROWTH FACTOR-BETA RECEPTOR TYPE I AND II"/>
    <property type="match status" value="1"/>
</dbReference>